<dbReference type="Proteomes" id="UP000306584">
    <property type="component" value="Unassembled WGS sequence"/>
</dbReference>
<protein>
    <recommendedName>
        <fullName evidence="4">Antigenic cell wall galactomanno protein</fullName>
    </recommendedName>
</protein>
<dbReference type="AlphaFoldDB" id="A0A4S9K9U3"/>
<evidence type="ECO:0000313" key="3">
    <source>
        <dbReference type="Proteomes" id="UP000306584"/>
    </source>
</evidence>
<gene>
    <name evidence="2" type="ORF">D6D01_08715</name>
</gene>
<evidence type="ECO:0000313" key="2">
    <source>
        <dbReference type="EMBL" id="THY12035.1"/>
    </source>
</evidence>
<proteinExistence type="predicted"/>
<feature type="chain" id="PRO_5020774029" description="Antigenic cell wall galactomanno protein" evidence="1">
    <location>
        <begin position="20"/>
        <end position="208"/>
    </location>
</feature>
<keyword evidence="1" id="KW-0732">Signal</keyword>
<organism evidence="2 3">
    <name type="scientific">Aureobasidium pullulans</name>
    <name type="common">Black yeast</name>
    <name type="synonym">Pullularia pullulans</name>
    <dbReference type="NCBI Taxonomy" id="5580"/>
    <lineage>
        <taxon>Eukaryota</taxon>
        <taxon>Fungi</taxon>
        <taxon>Dikarya</taxon>
        <taxon>Ascomycota</taxon>
        <taxon>Pezizomycotina</taxon>
        <taxon>Dothideomycetes</taxon>
        <taxon>Dothideomycetidae</taxon>
        <taxon>Dothideales</taxon>
        <taxon>Saccotheciaceae</taxon>
        <taxon>Aureobasidium</taxon>
    </lineage>
</organism>
<sequence length="208" mass="22163">MRLLSLVTMAACVIAPVMSMRIAEKSMPANGTSEVLIAFENLVHTTSADAMHVLDVFANITTFGIESYDKPLEILASDFSQTINAIDHIVEDIAKAAIPLSADNAKFLANGFQTIQAVTANVTAAFEHLLNTEKDIAGEIHEDISRTLDLTSQIVGVFLKAAPSILSYLATTATIYADVAQLLTDFTMIAAPLTAIAVKVLSLIALIV</sequence>
<reference evidence="2 3" key="1">
    <citation type="submission" date="2018-10" db="EMBL/GenBank/DDBJ databases">
        <title>Fifty Aureobasidium pullulans genomes reveal a recombining polyextremotolerant generalist.</title>
        <authorList>
            <person name="Gostincar C."/>
            <person name="Turk M."/>
            <person name="Zajc J."/>
            <person name="Gunde-Cimerman N."/>
        </authorList>
    </citation>
    <scope>NUCLEOTIDE SEQUENCE [LARGE SCALE GENOMIC DNA]</scope>
    <source>
        <strain evidence="2 3">EXF-6604</strain>
    </source>
</reference>
<accession>A0A4S9K9U3</accession>
<comment type="caution">
    <text evidence="2">The sequence shown here is derived from an EMBL/GenBank/DDBJ whole genome shotgun (WGS) entry which is preliminary data.</text>
</comment>
<dbReference type="EMBL" id="QZBD01000521">
    <property type="protein sequence ID" value="THY12035.1"/>
    <property type="molecule type" value="Genomic_DNA"/>
</dbReference>
<evidence type="ECO:0008006" key="4">
    <source>
        <dbReference type="Google" id="ProtNLM"/>
    </source>
</evidence>
<feature type="signal peptide" evidence="1">
    <location>
        <begin position="1"/>
        <end position="19"/>
    </location>
</feature>
<name>A0A4S9K9U3_AURPU</name>
<evidence type="ECO:0000256" key="1">
    <source>
        <dbReference type="SAM" id="SignalP"/>
    </source>
</evidence>